<dbReference type="EMBL" id="NMUH01007118">
    <property type="protein sequence ID" value="MQM16679.1"/>
    <property type="molecule type" value="Genomic_DNA"/>
</dbReference>
<accession>A0A843XBB3</accession>
<feature type="domain" description="Serine-threonine/tyrosine-protein kinase catalytic" evidence="1">
    <location>
        <begin position="6"/>
        <end position="51"/>
    </location>
</feature>
<reference evidence="2" key="1">
    <citation type="submission" date="2017-07" db="EMBL/GenBank/DDBJ databases">
        <title>Taro Niue Genome Assembly and Annotation.</title>
        <authorList>
            <person name="Atibalentja N."/>
            <person name="Keating K."/>
            <person name="Fields C.J."/>
        </authorList>
    </citation>
    <scope>NUCLEOTIDE SEQUENCE</scope>
    <source>
        <strain evidence="2">Niue_2</strain>
        <tissue evidence="2">Leaf</tissue>
    </source>
</reference>
<comment type="caution">
    <text evidence="2">The sequence shown here is derived from an EMBL/GenBank/DDBJ whole genome shotgun (WGS) entry which is preliminary data.</text>
</comment>
<dbReference type="OrthoDB" id="778574at2759"/>
<evidence type="ECO:0000313" key="2">
    <source>
        <dbReference type="EMBL" id="MQM16679.1"/>
    </source>
</evidence>
<protein>
    <recommendedName>
        <fullName evidence="1">Serine-threonine/tyrosine-protein kinase catalytic domain-containing protein</fullName>
    </recommendedName>
</protein>
<dbReference type="Pfam" id="PF07714">
    <property type="entry name" value="PK_Tyr_Ser-Thr"/>
    <property type="match status" value="1"/>
</dbReference>
<keyword evidence="3" id="KW-1185">Reference proteome</keyword>
<dbReference type="InterPro" id="IPR011009">
    <property type="entry name" value="Kinase-like_dom_sf"/>
</dbReference>
<sequence>MQGTLKDAREVAVKKLSRGLSQGAKVFMNKAMLLSCVQHKNVVNLHGYCTASICQKGGQRMLWTP</sequence>
<proteinExistence type="predicted"/>
<dbReference type="PANTHER" id="PTHR48006:SF92">
    <property type="entry name" value="LRR RECEPTOR-LIKE SERINE_THREONINE-PROTEIN KINASE GSO1"/>
    <property type="match status" value="1"/>
</dbReference>
<dbReference type="SUPFAM" id="SSF56112">
    <property type="entry name" value="Protein kinase-like (PK-like)"/>
    <property type="match status" value="1"/>
</dbReference>
<name>A0A843XBB3_COLES</name>
<dbReference type="Proteomes" id="UP000652761">
    <property type="component" value="Unassembled WGS sequence"/>
</dbReference>
<dbReference type="InterPro" id="IPR001245">
    <property type="entry name" value="Ser-Thr/Tyr_kinase_cat_dom"/>
</dbReference>
<dbReference type="GO" id="GO:0004672">
    <property type="term" value="F:protein kinase activity"/>
    <property type="evidence" value="ECO:0007669"/>
    <property type="project" value="InterPro"/>
</dbReference>
<dbReference type="Gene3D" id="3.30.200.20">
    <property type="entry name" value="Phosphorylase Kinase, domain 1"/>
    <property type="match status" value="1"/>
</dbReference>
<evidence type="ECO:0000259" key="1">
    <source>
        <dbReference type="Pfam" id="PF07714"/>
    </source>
</evidence>
<evidence type="ECO:0000313" key="3">
    <source>
        <dbReference type="Proteomes" id="UP000652761"/>
    </source>
</evidence>
<gene>
    <name evidence="2" type="ORF">Taro_049636</name>
</gene>
<dbReference type="InterPro" id="IPR051824">
    <property type="entry name" value="LRR_Rcpt-Like_S/T_Kinase"/>
</dbReference>
<dbReference type="AlphaFoldDB" id="A0A843XBB3"/>
<organism evidence="2 3">
    <name type="scientific">Colocasia esculenta</name>
    <name type="common">Wild taro</name>
    <name type="synonym">Arum esculentum</name>
    <dbReference type="NCBI Taxonomy" id="4460"/>
    <lineage>
        <taxon>Eukaryota</taxon>
        <taxon>Viridiplantae</taxon>
        <taxon>Streptophyta</taxon>
        <taxon>Embryophyta</taxon>
        <taxon>Tracheophyta</taxon>
        <taxon>Spermatophyta</taxon>
        <taxon>Magnoliopsida</taxon>
        <taxon>Liliopsida</taxon>
        <taxon>Araceae</taxon>
        <taxon>Aroideae</taxon>
        <taxon>Colocasieae</taxon>
        <taxon>Colocasia</taxon>
    </lineage>
</organism>
<dbReference type="PANTHER" id="PTHR48006">
    <property type="entry name" value="LEUCINE-RICH REPEAT-CONTAINING PROTEIN DDB_G0281931-RELATED"/>
    <property type="match status" value="1"/>
</dbReference>